<dbReference type="Pfam" id="PF19534">
    <property type="entry name" value="DUF6059"/>
    <property type="match status" value="1"/>
</dbReference>
<proteinExistence type="predicted"/>
<sequence length="117" mass="12070">MDAYRVLSRCGRLTVSVARELFSGLKAFGAALIGTPLPPEAFPPATPPTGGPVPSGGTVTDATRPASGEPGLPPSPVEPGTPWSGTEPGAPPAGHPERLIPHVPPTPVERRLWSQLR</sequence>
<organism evidence="2 3">
    <name type="scientific">Micromonospora sagamiensis</name>
    <dbReference type="NCBI Taxonomy" id="47875"/>
    <lineage>
        <taxon>Bacteria</taxon>
        <taxon>Bacillati</taxon>
        <taxon>Actinomycetota</taxon>
        <taxon>Actinomycetes</taxon>
        <taxon>Micromonosporales</taxon>
        <taxon>Micromonosporaceae</taxon>
        <taxon>Micromonospora</taxon>
    </lineage>
</organism>
<dbReference type="InterPro" id="IPR045701">
    <property type="entry name" value="DUF6059"/>
</dbReference>
<name>A0A562WIR2_9ACTN</name>
<dbReference type="Proteomes" id="UP000319728">
    <property type="component" value="Unassembled WGS sequence"/>
</dbReference>
<gene>
    <name evidence="2" type="ORF">JD81_03710</name>
</gene>
<evidence type="ECO:0000313" key="2">
    <source>
        <dbReference type="EMBL" id="TWJ30173.1"/>
    </source>
</evidence>
<reference evidence="2 3" key="1">
    <citation type="submission" date="2019-07" db="EMBL/GenBank/DDBJ databases">
        <title>R&amp;d 2014.</title>
        <authorList>
            <person name="Klenk H.-P."/>
        </authorList>
    </citation>
    <scope>NUCLEOTIDE SEQUENCE [LARGE SCALE GENOMIC DNA]</scope>
    <source>
        <strain evidence="2 3">DSM 43912</strain>
    </source>
</reference>
<keyword evidence="3" id="KW-1185">Reference proteome</keyword>
<accession>A0A562WIR2</accession>
<comment type="caution">
    <text evidence="2">The sequence shown here is derived from an EMBL/GenBank/DDBJ whole genome shotgun (WGS) entry which is preliminary data.</text>
</comment>
<dbReference type="EMBL" id="VLLP01000001">
    <property type="protein sequence ID" value="TWJ30173.1"/>
    <property type="molecule type" value="Genomic_DNA"/>
</dbReference>
<evidence type="ECO:0000256" key="1">
    <source>
        <dbReference type="SAM" id="MobiDB-lite"/>
    </source>
</evidence>
<dbReference type="AlphaFoldDB" id="A0A562WIR2"/>
<feature type="region of interest" description="Disordered" evidence="1">
    <location>
        <begin position="39"/>
        <end position="117"/>
    </location>
</feature>
<feature type="compositionally biased region" description="Pro residues" evidence="1">
    <location>
        <begin position="39"/>
        <end position="51"/>
    </location>
</feature>
<evidence type="ECO:0000313" key="3">
    <source>
        <dbReference type="Proteomes" id="UP000319728"/>
    </source>
</evidence>
<dbReference type="RefSeq" id="WP_145818933.1">
    <property type="nucleotide sequence ID" value="NZ_AP023438.1"/>
</dbReference>
<dbReference type="OrthoDB" id="4312495at2"/>
<protein>
    <submittedName>
        <fullName evidence="2">Uncharacterized protein</fullName>
    </submittedName>
</protein>
<feature type="compositionally biased region" description="Basic and acidic residues" evidence="1">
    <location>
        <begin position="108"/>
        <end position="117"/>
    </location>
</feature>